<evidence type="ECO:0000313" key="6">
    <source>
        <dbReference type="EMBL" id="KAI9194944.1"/>
    </source>
</evidence>
<dbReference type="PANTHER" id="PTHR43671">
    <property type="entry name" value="SERINE/THREONINE-PROTEIN KINASE NEK"/>
    <property type="match status" value="1"/>
</dbReference>
<dbReference type="Proteomes" id="UP001064489">
    <property type="component" value="Chromosome 1"/>
</dbReference>
<keyword evidence="7" id="KW-1185">Reference proteome</keyword>
<dbReference type="GO" id="GO:0055028">
    <property type="term" value="C:cortical microtubule"/>
    <property type="evidence" value="ECO:0007669"/>
    <property type="project" value="TreeGrafter"/>
</dbReference>
<protein>
    <submittedName>
        <fullName evidence="6">Uncharacterized protein</fullName>
    </submittedName>
</protein>
<proteinExistence type="predicted"/>
<comment type="caution">
    <text evidence="6">The sequence shown here is derived from an EMBL/GenBank/DDBJ whole genome shotgun (WGS) entry which is preliminary data.</text>
</comment>
<organism evidence="6 7">
    <name type="scientific">Acer negundo</name>
    <name type="common">Box elder</name>
    <dbReference type="NCBI Taxonomy" id="4023"/>
    <lineage>
        <taxon>Eukaryota</taxon>
        <taxon>Viridiplantae</taxon>
        <taxon>Streptophyta</taxon>
        <taxon>Embryophyta</taxon>
        <taxon>Tracheophyta</taxon>
        <taxon>Spermatophyta</taxon>
        <taxon>Magnoliopsida</taxon>
        <taxon>eudicotyledons</taxon>
        <taxon>Gunneridae</taxon>
        <taxon>Pentapetalae</taxon>
        <taxon>rosids</taxon>
        <taxon>malvids</taxon>
        <taxon>Sapindales</taxon>
        <taxon>Sapindaceae</taxon>
        <taxon>Hippocastanoideae</taxon>
        <taxon>Acereae</taxon>
        <taxon>Acer</taxon>
    </lineage>
</organism>
<dbReference type="GO" id="GO:0004674">
    <property type="term" value="F:protein serine/threonine kinase activity"/>
    <property type="evidence" value="ECO:0007669"/>
    <property type="project" value="TreeGrafter"/>
</dbReference>
<dbReference type="GO" id="GO:0005524">
    <property type="term" value="F:ATP binding"/>
    <property type="evidence" value="ECO:0007669"/>
    <property type="project" value="UniProtKB-KW"/>
</dbReference>
<reference evidence="6" key="1">
    <citation type="journal article" date="2022" name="Plant J.">
        <title>Strategies of tolerance reflected in two North American maple genomes.</title>
        <authorList>
            <person name="McEvoy S.L."/>
            <person name="Sezen U.U."/>
            <person name="Trouern-Trend A."/>
            <person name="McMahon S.M."/>
            <person name="Schaberg P.G."/>
            <person name="Yang J."/>
            <person name="Wegrzyn J.L."/>
            <person name="Swenson N.G."/>
        </authorList>
    </citation>
    <scope>NUCLEOTIDE SEQUENCE</scope>
    <source>
        <strain evidence="6">91603</strain>
    </source>
</reference>
<gene>
    <name evidence="6" type="ORF">LWI28_010334</name>
</gene>
<sequence>MSDKSEAPTKDPTAGRTVEEPLAAAASGAGAELGHPSKPKLRWSWWQQRQGGCKRASSCPWWLVVGTPNYMCLELLADIPYGYKSDIWSLVADIKRNYTENGIKQDMAGLINKINRPFISPLLTAFPLHYPYCQNFYATELLRHSHLQPYLVHCHKLSLVFLPVKSESFGDTPNGNDTKGQKVTPPRKFCIVDERNPSTNNVSNYALPASGLQSDSTLVSMSRAQHENLRPAPTD</sequence>
<evidence type="ECO:0000256" key="2">
    <source>
        <dbReference type="ARBA" id="ARBA00022741"/>
    </source>
</evidence>
<feature type="region of interest" description="Disordered" evidence="5">
    <location>
        <begin position="1"/>
        <end position="36"/>
    </location>
</feature>
<dbReference type="AlphaFoldDB" id="A0AAD5JIX8"/>
<dbReference type="GO" id="GO:0007017">
    <property type="term" value="P:microtubule-based process"/>
    <property type="evidence" value="ECO:0007669"/>
    <property type="project" value="TreeGrafter"/>
</dbReference>
<keyword evidence="3" id="KW-0418">Kinase</keyword>
<dbReference type="SUPFAM" id="SSF56112">
    <property type="entry name" value="Protein kinase-like (PK-like)"/>
    <property type="match status" value="1"/>
</dbReference>
<evidence type="ECO:0000256" key="3">
    <source>
        <dbReference type="ARBA" id="ARBA00022777"/>
    </source>
</evidence>
<keyword evidence="2" id="KW-0547">Nucleotide-binding</keyword>
<accession>A0AAD5JIX8</accession>
<evidence type="ECO:0000256" key="5">
    <source>
        <dbReference type="SAM" id="MobiDB-lite"/>
    </source>
</evidence>
<evidence type="ECO:0000256" key="4">
    <source>
        <dbReference type="ARBA" id="ARBA00022840"/>
    </source>
</evidence>
<dbReference type="EMBL" id="JAJSOW010000003">
    <property type="protein sequence ID" value="KAI9194944.1"/>
    <property type="molecule type" value="Genomic_DNA"/>
</dbReference>
<evidence type="ECO:0000313" key="7">
    <source>
        <dbReference type="Proteomes" id="UP001064489"/>
    </source>
</evidence>
<name>A0AAD5JIX8_ACENE</name>
<feature type="region of interest" description="Disordered" evidence="5">
    <location>
        <begin position="216"/>
        <end position="235"/>
    </location>
</feature>
<evidence type="ECO:0000256" key="1">
    <source>
        <dbReference type="ARBA" id="ARBA00022679"/>
    </source>
</evidence>
<dbReference type="PANTHER" id="PTHR43671:SF63">
    <property type="entry name" value="SERINE_THREONINE-PROTEIN KINASE NEK6 ISOFORM X1"/>
    <property type="match status" value="1"/>
</dbReference>
<keyword evidence="1" id="KW-0808">Transferase</keyword>
<dbReference type="InterPro" id="IPR050660">
    <property type="entry name" value="NEK_Ser/Thr_kinase"/>
</dbReference>
<reference evidence="6" key="2">
    <citation type="submission" date="2023-02" db="EMBL/GenBank/DDBJ databases">
        <authorList>
            <person name="Swenson N.G."/>
            <person name="Wegrzyn J.L."/>
            <person name="Mcevoy S.L."/>
        </authorList>
    </citation>
    <scope>NUCLEOTIDE SEQUENCE</scope>
    <source>
        <strain evidence="6">91603</strain>
        <tissue evidence="6">Leaf</tissue>
    </source>
</reference>
<dbReference type="Gene3D" id="1.10.510.10">
    <property type="entry name" value="Transferase(Phosphotransferase) domain 1"/>
    <property type="match status" value="1"/>
</dbReference>
<dbReference type="InterPro" id="IPR011009">
    <property type="entry name" value="Kinase-like_dom_sf"/>
</dbReference>
<keyword evidence="4" id="KW-0067">ATP-binding</keyword>